<evidence type="ECO:0000313" key="1">
    <source>
        <dbReference type="EMBL" id="KAJ3604620.1"/>
    </source>
</evidence>
<keyword evidence="2" id="KW-1185">Reference proteome</keyword>
<dbReference type="AlphaFoldDB" id="A0A9Q0ECB2"/>
<proteinExistence type="predicted"/>
<gene>
    <name evidence="1" type="ORF">NHX12_029360</name>
</gene>
<evidence type="ECO:0000313" key="2">
    <source>
        <dbReference type="Proteomes" id="UP001148018"/>
    </source>
</evidence>
<accession>A0A9Q0ECB2</accession>
<name>A0A9Q0ECB2_9TELE</name>
<dbReference type="EMBL" id="JANIIK010000044">
    <property type="protein sequence ID" value="KAJ3604620.1"/>
    <property type="molecule type" value="Genomic_DNA"/>
</dbReference>
<reference evidence="1" key="1">
    <citation type="submission" date="2022-07" db="EMBL/GenBank/DDBJ databases">
        <title>Chromosome-level genome of Muraenolepis orangiensis.</title>
        <authorList>
            <person name="Kim J."/>
        </authorList>
    </citation>
    <scope>NUCLEOTIDE SEQUENCE</scope>
    <source>
        <strain evidence="1">KU_S4_2022</strain>
        <tissue evidence="1">Muscle</tissue>
    </source>
</reference>
<sequence length="70" mass="7582">MSVSCSSNGLPAVLGFLPPRHKDNIASDFEDGCRVSRVEEALSAGLFQLLGFAAADERRRPPSFLWHGPP</sequence>
<comment type="caution">
    <text evidence="1">The sequence shown here is derived from an EMBL/GenBank/DDBJ whole genome shotgun (WGS) entry which is preliminary data.</text>
</comment>
<organism evidence="1 2">
    <name type="scientific">Muraenolepis orangiensis</name>
    <name type="common">Patagonian moray cod</name>
    <dbReference type="NCBI Taxonomy" id="630683"/>
    <lineage>
        <taxon>Eukaryota</taxon>
        <taxon>Metazoa</taxon>
        <taxon>Chordata</taxon>
        <taxon>Craniata</taxon>
        <taxon>Vertebrata</taxon>
        <taxon>Euteleostomi</taxon>
        <taxon>Actinopterygii</taxon>
        <taxon>Neopterygii</taxon>
        <taxon>Teleostei</taxon>
        <taxon>Neoteleostei</taxon>
        <taxon>Acanthomorphata</taxon>
        <taxon>Zeiogadaria</taxon>
        <taxon>Gadariae</taxon>
        <taxon>Gadiformes</taxon>
        <taxon>Muraenolepidoidei</taxon>
        <taxon>Muraenolepididae</taxon>
        <taxon>Muraenolepis</taxon>
    </lineage>
</organism>
<protein>
    <submittedName>
        <fullName evidence="1">Uncharacterized protein</fullName>
    </submittedName>
</protein>
<dbReference type="Proteomes" id="UP001148018">
    <property type="component" value="Unassembled WGS sequence"/>
</dbReference>